<dbReference type="AlphaFoldDB" id="A0A8J8M807"/>
<evidence type="ECO:0000256" key="3">
    <source>
        <dbReference type="ARBA" id="ARBA00023163"/>
    </source>
</evidence>
<dbReference type="PANTHER" id="PTHR10217">
    <property type="entry name" value="VOLTAGE AND LIGAND GATED POTASSIUM CHANNEL"/>
    <property type="match status" value="1"/>
</dbReference>
<dbReference type="Proteomes" id="UP000677305">
    <property type="component" value="Chromosome"/>
</dbReference>
<dbReference type="SMART" id="SM00419">
    <property type="entry name" value="HTH_CRP"/>
    <property type="match status" value="1"/>
</dbReference>
<gene>
    <name evidence="6" type="ORF">HYG85_03145</name>
</gene>
<dbReference type="GO" id="GO:0005249">
    <property type="term" value="F:voltage-gated potassium channel activity"/>
    <property type="evidence" value="ECO:0007669"/>
    <property type="project" value="TreeGrafter"/>
</dbReference>
<dbReference type="PROSITE" id="PS51063">
    <property type="entry name" value="HTH_CRP_2"/>
    <property type="match status" value="1"/>
</dbReference>
<reference evidence="6 7" key="1">
    <citation type="submission" date="2020-07" db="EMBL/GenBank/DDBJ databases">
        <title>Vallitalea guaymasensis genome.</title>
        <authorList>
            <person name="Postec A."/>
        </authorList>
    </citation>
    <scope>NUCLEOTIDE SEQUENCE [LARGE SCALE GENOMIC DNA]</scope>
    <source>
        <strain evidence="6 7">Ra1766G1</strain>
    </source>
</reference>
<dbReference type="Pfam" id="PF00027">
    <property type="entry name" value="cNMP_binding"/>
    <property type="match status" value="1"/>
</dbReference>
<keyword evidence="2" id="KW-0238">DNA-binding</keyword>
<dbReference type="SUPFAM" id="SSF51206">
    <property type="entry name" value="cAMP-binding domain-like"/>
    <property type="match status" value="1"/>
</dbReference>
<evidence type="ECO:0000259" key="4">
    <source>
        <dbReference type="PROSITE" id="PS50042"/>
    </source>
</evidence>
<dbReference type="CDD" id="cd00038">
    <property type="entry name" value="CAP_ED"/>
    <property type="match status" value="1"/>
</dbReference>
<sequence>MENHINILSYCPLFKNKSKNEITDILSKTKYKITTYHKNDFIFRADESPIYIGIVLSGSIEVQNNLKSGKYFNILYKNRGEVFGGALAFSDIPISQFDVIAKTYCEIMLISRQSVLDVLFKDSIIAYNIMNTFAKSVMKLNKKVELFSYSSIKQKIAYSLLCNLKPDENIINLPYSKKAWAEHLNVSRSSLSRELKYLIDKGTIKINNKQIQVLKKEQLEYILDDI</sequence>
<evidence type="ECO:0000313" key="7">
    <source>
        <dbReference type="Proteomes" id="UP000677305"/>
    </source>
</evidence>
<evidence type="ECO:0000256" key="1">
    <source>
        <dbReference type="ARBA" id="ARBA00023015"/>
    </source>
</evidence>
<dbReference type="InterPro" id="IPR050818">
    <property type="entry name" value="KCNH_animal-type"/>
</dbReference>
<dbReference type="InterPro" id="IPR018490">
    <property type="entry name" value="cNMP-bd_dom_sf"/>
</dbReference>
<dbReference type="InterPro" id="IPR000595">
    <property type="entry name" value="cNMP-bd_dom"/>
</dbReference>
<protein>
    <submittedName>
        <fullName evidence="6">Crp/Fnr family transcriptional regulator</fullName>
    </submittedName>
</protein>
<accession>A0A8J8M807</accession>
<dbReference type="GO" id="GO:0003677">
    <property type="term" value="F:DNA binding"/>
    <property type="evidence" value="ECO:0007669"/>
    <property type="project" value="UniProtKB-KW"/>
</dbReference>
<evidence type="ECO:0000313" key="6">
    <source>
        <dbReference type="EMBL" id="QUH27963.1"/>
    </source>
</evidence>
<name>A0A8J8M807_9FIRM</name>
<dbReference type="EMBL" id="CP058561">
    <property type="protein sequence ID" value="QUH27963.1"/>
    <property type="molecule type" value="Genomic_DNA"/>
</dbReference>
<dbReference type="PROSITE" id="PS50042">
    <property type="entry name" value="CNMP_BINDING_3"/>
    <property type="match status" value="1"/>
</dbReference>
<keyword evidence="7" id="KW-1185">Reference proteome</keyword>
<evidence type="ECO:0000256" key="2">
    <source>
        <dbReference type="ARBA" id="ARBA00023125"/>
    </source>
</evidence>
<dbReference type="GO" id="GO:0005886">
    <property type="term" value="C:plasma membrane"/>
    <property type="evidence" value="ECO:0007669"/>
    <property type="project" value="TreeGrafter"/>
</dbReference>
<dbReference type="GO" id="GO:0006355">
    <property type="term" value="P:regulation of DNA-templated transcription"/>
    <property type="evidence" value="ECO:0007669"/>
    <property type="project" value="InterPro"/>
</dbReference>
<evidence type="ECO:0000259" key="5">
    <source>
        <dbReference type="PROSITE" id="PS51063"/>
    </source>
</evidence>
<dbReference type="KEGG" id="vgu:HYG85_03145"/>
<dbReference type="Gene3D" id="2.60.120.10">
    <property type="entry name" value="Jelly Rolls"/>
    <property type="match status" value="1"/>
</dbReference>
<feature type="domain" description="HTH crp-type" evidence="5">
    <location>
        <begin position="150"/>
        <end position="217"/>
    </location>
</feature>
<dbReference type="InterPro" id="IPR014710">
    <property type="entry name" value="RmlC-like_jellyroll"/>
</dbReference>
<keyword evidence="3" id="KW-0804">Transcription</keyword>
<dbReference type="RefSeq" id="WP_212692246.1">
    <property type="nucleotide sequence ID" value="NZ_CP058561.1"/>
</dbReference>
<proteinExistence type="predicted"/>
<keyword evidence="1" id="KW-0805">Transcription regulation</keyword>
<dbReference type="InterPro" id="IPR036390">
    <property type="entry name" value="WH_DNA-bd_sf"/>
</dbReference>
<dbReference type="GO" id="GO:0042391">
    <property type="term" value="P:regulation of membrane potential"/>
    <property type="evidence" value="ECO:0007669"/>
    <property type="project" value="TreeGrafter"/>
</dbReference>
<feature type="domain" description="Cyclic nucleotide-binding" evidence="4">
    <location>
        <begin position="13"/>
        <end position="136"/>
    </location>
</feature>
<organism evidence="6 7">
    <name type="scientific">Vallitalea guaymasensis</name>
    <dbReference type="NCBI Taxonomy" id="1185412"/>
    <lineage>
        <taxon>Bacteria</taxon>
        <taxon>Bacillati</taxon>
        <taxon>Bacillota</taxon>
        <taxon>Clostridia</taxon>
        <taxon>Lachnospirales</taxon>
        <taxon>Vallitaleaceae</taxon>
        <taxon>Vallitalea</taxon>
    </lineage>
</organism>
<dbReference type="InterPro" id="IPR012318">
    <property type="entry name" value="HTH_CRP"/>
</dbReference>
<dbReference type="PANTHER" id="PTHR10217:SF435">
    <property type="entry name" value="POTASSIUM VOLTAGE-GATED CHANNEL PROTEIN EAG"/>
    <property type="match status" value="1"/>
</dbReference>
<dbReference type="Pfam" id="PF13545">
    <property type="entry name" value="HTH_Crp_2"/>
    <property type="match status" value="1"/>
</dbReference>
<dbReference type="SMART" id="SM00100">
    <property type="entry name" value="cNMP"/>
    <property type="match status" value="1"/>
</dbReference>
<dbReference type="SUPFAM" id="SSF46785">
    <property type="entry name" value="Winged helix' DNA-binding domain"/>
    <property type="match status" value="1"/>
</dbReference>